<organism evidence="7 8">
    <name type="scientific">Piedraia hortae CBS 480.64</name>
    <dbReference type="NCBI Taxonomy" id="1314780"/>
    <lineage>
        <taxon>Eukaryota</taxon>
        <taxon>Fungi</taxon>
        <taxon>Dikarya</taxon>
        <taxon>Ascomycota</taxon>
        <taxon>Pezizomycotina</taxon>
        <taxon>Dothideomycetes</taxon>
        <taxon>Dothideomycetidae</taxon>
        <taxon>Capnodiales</taxon>
        <taxon>Piedraiaceae</taxon>
        <taxon>Piedraia</taxon>
    </lineage>
</organism>
<dbReference type="EC" id="2.7.11.1" evidence="1"/>
<gene>
    <name evidence="7" type="ORF">K470DRAFT_207978</name>
</gene>
<dbReference type="InterPro" id="IPR050660">
    <property type="entry name" value="NEK_Ser/Thr_kinase"/>
</dbReference>
<dbReference type="GO" id="GO:0004674">
    <property type="term" value="F:protein serine/threonine kinase activity"/>
    <property type="evidence" value="ECO:0007669"/>
    <property type="project" value="UniProtKB-EC"/>
</dbReference>
<sequence>LECCSGGDLHRCIKHWHRLQREQGWLVPTIFTKHFVADMATALGYIHLGIKDIHKPDRTETNHHQILHRDKGSQNVFPRWTSQNHNGMPDIVLGDFGLACLGAASRGACGTPGYNPTECQAVYNLPSVQAVRRQVQALRLDMYCFGATLWSICTTAQFNNSTEQCDADRINRHVGSWPVARDPVLISLLTRCFDDEPSVRPNSRELV</sequence>
<feature type="non-terminal residue" evidence="7">
    <location>
        <position position="207"/>
    </location>
</feature>
<keyword evidence="5" id="KW-0067">ATP-binding</keyword>
<evidence type="ECO:0000259" key="6">
    <source>
        <dbReference type="PROSITE" id="PS50011"/>
    </source>
</evidence>
<evidence type="ECO:0000256" key="4">
    <source>
        <dbReference type="ARBA" id="ARBA00022777"/>
    </source>
</evidence>
<dbReference type="SUPFAM" id="SSF56112">
    <property type="entry name" value="Protein kinase-like (PK-like)"/>
    <property type="match status" value="1"/>
</dbReference>
<name>A0A6A7C2N0_9PEZI</name>
<protein>
    <recommendedName>
        <fullName evidence="1">non-specific serine/threonine protein kinase</fullName>
        <ecNumber evidence="1">2.7.11.1</ecNumber>
    </recommendedName>
</protein>
<dbReference type="EMBL" id="MU005972">
    <property type="protein sequence ID" value="KAF2861522.1"/>
    <property type="molecule type" value="Genomic_DNA"/>
</dbReference>
<keyword evidence="3" id="KW-0547">Nucleotide-binding</keyword>
<reference evidence="7" key="1">
    <citation type="journal article" date="2020" name="Stud. Mycol.">
        <title>101 Dothideomycetes genomes: a test case for predicting lifestyles and emergence of pathogens.</title>
        <authorList>
            <person name="Haridas S."/>
            <person name="Albert R."/>
            <person name="Binder M."/>
            <person name="Bloem J."/>
            <person name="Labutti K."/>
            <person name="Salamov A."/>
            <person name="Andreopoulos B."/>
            <person name="Baker S."/>
            <person name="Barry K."/>
            <person name="Bills G."/>
            <person name="Bluhm B."/>
            <person name="Cannon C."/>
            <person name="Castanera R."/>
            <person name="Culley D."/>
            <person name="Daum C."/>
            <person name="Ezra D."/>
            <person name="Gonzalez J."/>
            <person name="Henrissat B."/>
            <person name="Kuo A."/>
            <person name="Liang C."/>
            <person name="Lipzen A."/>
            <person name="Lutzoni F."/>
            <person name="Magnuson J."/>
            <person name="Mondo S."/>
            <person name="Nolan M."/>
            <person name="Ohm R."/>
            <person name="Pangilinan J."/>
            <person name="Park H.-J."/>
            <person name="Ramirez L."/>
            <person name="Alfaro M."/>
            <person name="Sun H."/>
            <person name="Tritt A."/>
            <person name="Yoshinaga Y."/>
            <person name="Zwiers L.-H."/>
            <person name="Turgeon B."/>
            <person name="Goodwin S."/>
            <person name="Spatafora J."/>
            <person name="Crous P."/>
            <person name="Grigoriev I."/>
        </authorList>
    </citation>
    <scope>NUCLEOTIDE SEQUENCE</scope>
    <source>
        <strain evidence="7">CBS 480.64</strain>
    </source>
</reference>
<keyword evidence="2" id="KW-0808">Transferase</keyword>
<evidence type="ECO:0000256" key="1">
    <source>
        <dbReference type="ARBA" id="ARBA00012513"/>
    </source>
</evidence>
<proteinExistence type="predicted"/>
<dbReference type="OrthoDB" id="310217at2759"/>
<dbReference type="InterPro" id="IPR011009">
    <property type="entry name" value="Kinase-like_dom_sf"/>
</dbReference>
<dbReference type="PROSITE" id="PS50011">
    <property type="entry name" value="PROTEIN_KINASE_DOM"/>
    <property type="match status" value="1"/>
</dbReference>
<dbReference type="AlphaFoldDB" id="A0A6A7C2N0"/>
<dbReference type="Proteomes" id="UP000799421">
    <property type="component" value="Unassembled WGS sequence"/>
</dbReference>
<evidence type="ECO:0000256" key="3">
    <source>
        <dbReference type="ARBA" id="ARBA00022741"/>
    </source>
</evidence>
<keyword evidence="4" id="KW-0418">Kinase</keyword>
<evidence type="ECO:0000313" key="8">
    <source>
        <dbReference type="Proteomes" id="UP000799421"/>
    </source>
</evidence>
<evidence type="ECO:0000256" key="2">
    <source>
        <dbReference type="ARBA" id="ARBA00022679"/>
    </source>
</evidence>
<dbReference type="PANTHER" id="PTHR43671:SF13">
    <property type="entry name" value="SERINE_THREONINE-PROTEIN KINASE NEK2"/>
    <property type="match status" value="1"/>
</dbReference>
<dbReference type="PANTHER" id="PTHR43671">
    <property type="entry name" value="SERINE/THREONINE-PROTEIN KINASE NEK"/>
    <property type="match status" value="1"/>
</dbReference>
<dbReference type="InterPro" id="IPR000719">
    <property type="entry name" value="Prot_kinase_dom"/>
</dbReference>
<evidence type="ECO:0000313" key="7">
    <source>
        <dbReference type="EMBL" id="KAF2861522.1"/>
    </source>
</evidence>
<dbReference type="Gene3D" id="1.10.510.10">
    <property type="entry name" value="Transferase(Phosphotransferase) domain 1"/>
    <property type="match status" value="1"/>
</dbReference>
<evidence type="ECO:0000256" key="5">
    <source>
        <dbReference type="ARBA" id="ARBA00022840"/>
    </source>
</evidence>
<accession>A0A6A7C2N0</accession>
<feature type="non-terminal residue" evidence="7">
    <location>
        <position position="1"/>
    </location>
</feature>
<dbReference type="GO" id="GO:0005524">
    <property type="term" value="F:ATP binding"/>
    <property type="evidence" value="ECO:0007669"/>
    <property type="project" value="UniProtKB-KW"/>
</dbReference>
<keyword evidence="8" id="KW-1185">Reference proteome</keyword>
<feature type="domain" description="Protein kinase" evidence="6">
    <location>
        <begin position="1"/>
        <end position="207"/>
    </location>
</feature>